<reference evidence="8 9" key="1">
    <citation type="submission" date="2014-08" db="EMBL/GenBank/DDBJ databases">
        <authorList>
            <person name="Kuleshov K."/>
            <person name="Dedkov V."/>
            <person name="Markelov M."/>
            <person name="Pimkina E."/>
        </authorList>
    </citation>
    <scope>NUCLEOTIDE SEQUENCE [LARGE SCALE GENOMIC DNA]</scope>
    <source>
        <strain evidence="9">TOA</strain>
    </source>
</reference>
<comment type="function">
    <text evidence="6">Ligates lysine onto the cytidine present at position 34 of the AUA codon-specific tRNA(Ile) that contains the anticodon CAU, in an ATP-dependent manner. Cytidine is converted to lysidine, thus changing the amino acid specificity of the tRNA from methionine to isoleucine.</text>
</comment>
<keyword evidence="6" id="KW-0963">Cytoplasm</keyword>
<dbReference type="OrthoDB" id="9807403at2"/>
<name>A0A454CA30_METHO</name>
<dbReference type="InterPro" id="IPR011063">
    <property type="entry name" value="TilS/TtcA_N"/>
</dbReference>
<dbReference type="RefSeq" id="WP_036438759.1">
    <property type="nucleotide sequence ID" value="NZ_CP033021.1"/>
</dbReference>
<feature type="binding site" evidence="6">
    <location>
        <begin position="33"/>
        <end position="38"/>
    </location>
    <ligand>
        <name>ATP</name>
        <dbReference type="ChEBI" id="CHEBI:30616"/>
    </ligand>
</feature>
<reference evidence="8 9" key="2">
    <citation type="submission" date="2018-10" db="EMBL/GenBank/DDBJ databases">
        <title>Detection and isolation of Mycoplasma hominis as a predominant microorganism from pelvic cavity of patient with salpingitis and tubo-ovarian abscess.</title>
        <authorList>
            <person name="Guschin A.E."/>
            <person name="Khayrullina G.A."/>
            <person name="Rakovskaya I.V."/>
            <person name="Shelenkov A.A."/>
            <person name="Shagin D.A."/>
        </authorList>
    </citation>
    <scope>NUCLEOTIDE SEQUENCE [LARGE SCALE GENOMIC DNA]</scope>
    <source>
        <strain evidence="9">TOA</strain>
    </source>
</reference>
<protein>
    <recommendedName>
        <fullName evidence="6">tRNA(Ile)-lysidine synthase</fullName>
        <ecNumber evidence="6">6.3.4.19</ecNumber>
    </recommendedName>
    <alternativeName>
        <fullName evidence="6">tRNA(Ile)-2-lysyl-cytidine synthase</fullName>
    </alternativeName>
    <alternativeName>
        <fullName evidence="6">tRNA(Ile)-lysidine synthetase</fullName>
    </alternativeName>
</protein>
<dbReference type="CDD" id="cd01992">
    <property type="entry name" value="TilS_N"/>
    <property type="match status" value="1"/>
</dbReference>
<organism evidence="8 9">
    <name type="scientific">Metamycoplasma hominis</name>
    <name type="common">Mycoplasma hominis</name>
    <dbReference type="NCBI Taxonomy" id="2098"/>
    <lineage>
        <taxon>Bacteria</taxon>
        <taxon>Bacillati</taxon>
        <taxon>Mycoplasmatota</taxon>
        <taxon>Mycoplasmoidales</taxon>
        <taxon>Metamycoplasmataceae</taxon>
        <taxon>Metamycoplasma</taxon>
    </lineage>
</organism>
<dbReference type="PANTHER" id="PTHR43033">
    <property type="entry name" value="TRNA(ILE)-LYSIDINE SYNTHASE-RELATED"/>
    <property type="match status" value="1"/>
</dbReference>
<dbReference type="GO" id="GO:0006400">
    <property type="term" value="P:tRNA modification"/>
    <property type="evidence" value="ECO:0007669"/>
    <property type="project" value="UniProtKB-UniRule"/>
</dbReference>
<keyword evidence="3 6" id="KW-0547">Nucleotide-binding</keyword>
<evidence type="ECO:0000256" key="6">
    <source>
        <dbReference type="HAMAP-Rule" id="MF_01161"/>
    </source>
</evidence>
<dbReference type="PANTHER" id="PTHR43033:SF1">
    <property type="entry name" value="TRNA(ILE)-LYSIDINE SYNTHASE-RELATED"/>
    <property type="match status" value="1"/>
</dbReference>
<dbReference type="SUPFAM" id="SSF52402">
    <property type="entry name" value="Adenine nucleotide alpha hydrolases-like"/>
    <property type="match status" value="1"/>
</dbReference>
<keyword evidence="4 6" id="KW-0067">ATP-binding</keyword>
<evidence type="ECO:0000259" key="7">
    <source>
        <dbReference type="Pfam" id="PF01171"/>
    </source>
</evidence>
<evidence type="ECO:0000256" key="5">
    <source>
        <dbReference type="ARBA" id="ARBA00048539"/>
    </source>
</evidence>
<evidence type="ECO:0000313" key="8">
    <source>
        <dbReference type="EMBL" id="AYN65572.1"/>
    </source>
</evidence>
<dbReference type="InterPro" id="IPR014729">
    <property type="entry name" value="Rossmann-like_a/b/a_fold"/>
</dbReference>
<dbReference type="InterPro" id="IPR012795">
    <property type="entry name" value="tRNA_Ile_lys_synt_N"/>
</dbReference>
<comment type="subcellular location">
    <subcellularLocation>
        <location evidence="6">Cytoplasm</location>
    </subcellularLocation>
</comment>
<evidence type="ECO:0000256" key="2">
    <source>
        <dbReference type="ARBA" id="ARBA00022694"/>
    </source>
</evidence>
<dbReference type="HAMAP" id="MF_01161">
    <property type="entry name" value="tRNA_Ile_lys_synt"/>
    <property type="match status" value="1"/>
</dbReference>
<evidence type="ECO:0000256" key="1">
    <source>
        <dbReference type="ARBA" id="ARBA00022598"/>
    </source>
</evidence>
<dbReference type="Proteomes" id="UP000029712">
    <property type="component" value="Chromosome"/>
</dbReference>
<keyword evidence="1 6" id="KW-0436">Ligase</keyword>
<evidence type="ECO:0000256" key="4">
    <source>
        <dbReference type="ARBA" id="ARBA00022840"/>
    </source>
</evidence>
<dbReference type="Gene3D" id="3.40.50.620">
    <property type="entry name" value="HUPs"/>
    <property type="match status" value="1"/>
</dbReference>
<keyword evidence="2 6" id="KW-0819">tRNA processing</keyword>
<comment type="catalytic activity">
    <reaction evidence="5 6">
        <text>cytidine(34) in tRNA(Ile2) + L-lysine + ATP = lysidine(34) in tRNA(Ile2) + AMP + diphosphate + H(+)</text>
        <dbReference type="Rhea" id="RHEA:43744"/>
        <dbReference type="Rhea" id="RHEA-COMP:10625"/>
        <dbReference type="Rhea" id="RHEA-COMP:10670"/>
        <dbReference type="ChEBI" id="CHEBI:15378"/>
        <dbReference type="ChEBI" id="CHEBI:30616"/>
        <dbReference type="ChEBI" id="CHEBI:32551"/>
        <dbReference type="ChEBI" id="CHEBI:33019"/>
        <dbReference type="ChEBI" id="CHEBI:82748"/>
        <dbReference type="ChEBI" id="CHEBI:83665"/>
        <dbReference type="ChEBI" id="CHEBI:456215"/>
        <dbReference type="EC" id="6.3.4.19"/>
    </reaction>
</comment>
<sequence length="311" mass="37362">MKTNNLVELQRDLLNEFNKYNINTNKKFLIGVSGGPDSMWLLNLLKSLNIVVAHVNYNKRYDSNYDESLVSRFCADNNIPLEILSLHNKYSSGNFQAIARKERYDFYFEISKKYQCDYILLAHQKDDFLESSIMQENSNRKPLFWGIKQLSILNNNVIFRPMLNLWTKQEIIDFCNQYSILFATDYTNAETHYTRNKIRSNLKKLDPEQKQNKYQFFVNKNIENEHIEKQVLESFEDWKNNQFNVDKLDKNFVYIDQLLFYTLNHFYNNLKLSLNKIHGIKDFLFSQNRTKNFKLNDEQYIHKIKNLLIFK</sequence>
<dbReference type="InterPro" id="IPR012094">
    <property type="entry name" value="tRNA_Ile_lys_synt"/>
</dbReference>
<feature type="domain" description="tRNA(Ile)-lysidine/2-thiocytidine synthase N-terminal" evidence="7">
    <location>
        <begin position="27"/>
        <end position="200"/>
    </location>
</feature>
<dbReference type="AlphaFoldDB" id="A0A454CA30"/>
<accession>A0A454CA30</accession>
<dbReference type="NCBIfam" id="TIGR02432">
    <property type="entry name" value="lysidine_TilS_N"/>
    <property type="match status" value="1"/>
</dbReference>
<comment type="similarity">
    <text evidence="6">Belongs to the tRNA(Ile)-lysidine synthase family.</text>
</comment>
<dbReference type="Pfam" id="PF01171">
    <property type="entry name" value="ATP_bind_3"/>
    <property type="match status" value="1"/>
</dbReference>
<proteinExistence type="inferred from homology"/>
<dbReference type="GO" id="GO:0032267">
    <property type="term" value="F:tRNA(Ile)-lysidine synthase activity"/>
    <property type="evidence" value="ECO:0007669"/>
    <property type="project" value="UniProtKB-EC"/>
</dbReference>
<evidence type="ECO:0000256" key="3">
    <source>
        <dbReference type="ARBA" id="ARBA00022741"/>
    </source>
</evidence>
<dbReference type="EC" id="6.3.4.19" evidence="6"/>
<dbReference type="GO" id="GO:0005737">
    <property type="term" value="C:cytoplasm"/>
    <property type="evidence" value="ECO:0007669"/>
    <property type="project" value="UniProtKB-SubCell"/>
</dbReference>
<dbReference type="GO" id="GO:0005524">
    <property type="term" value="F:ATP binding"/>
    <property type="evidence" value="ECO:0007669"/>
    <property type="project" value="UniProtKB-UniRule"/>
</dbReference>
<gene>
    <name evidence="6 8" type="primary">tilS</name>
    <name evidence="8" type="ORF">KN71_002655</name>
</gene>
<dbReference type="EMBL" id="CP033021">
    <property type="protein sequence ID" value="AYN65572.1"/>
    <property type="molecule type" value="Genomic_DNA"/>
</dbReference>
<evidence type="ECO:0000313" key="9">
    <source>
        <dbReference type="Proteomes" id="UP000029712"/>
    </source>
</evidence>
<comment type="domain">
    <text evidence="6">The N-terminal region contains the highly conserved SGGXDS motif, predicted to be a P-loop motif involved in ATP binding.</text>
</comment>